<gene>
    <name evidence="4" type="ORF">COO17_09575</name>
</gene>
<dbReference type="AlphaFoldDB" id="A0A2A7BUM8"/>
<feature type="domain" description="DUF4931" evidence="3">
    <location>
        <begin position="173"/>
        <end position="289"/>
    </location>
</feature>
<dbReference type="InterPro" id="IPR001937">
    <property type="entry name" value="GalP_UDPtransf1"/>
</dbReference>
<dbReference type="EMBL" id="NVPQ01000019">
    <property type="protein sequence ID" value="PDY41895.1"/>
    <property type="molecule type" value="Genomic_DNA"/>
</dbReference>
<dbReference type="SUPFAM" id="SSF54197">
    <property type="entry name" value="HIT-like"/>
    <property type="match status" value="1"/>
</dbReference>
<dbReference type="GO" id="GO:0008108">
    <property type="term" value="F:UDP-glucose:hexose-1-phosphate uridylyltransferase activity"/>
    <property type="evidence" value="ECO:0007669"/>
    <property type="project" value="InterPro"/>
</dbReference>
<evidence type="ECO:0000256" key="1">
    <source>
        <dbReference type="ARBA" id="ARBA00016340"/>
    </source>
</evidence>
<feature type="domain" description="DUF4931" evidence="2">
    <location>
        <begin position="46"/>
        <end position="169"/>
    </location>
</feature>
<accession>A0A2A7BUM8</accession>
<evidence type="ECO:0000259" key="3">
    <source>
        <dbReference type="Pfam" id="PF20956"/>
    </source>
</evidence>
<reference evidence="4 5" key="1">
    <citation type="submission" date="2017-09" db="EMBL/GenBank/DDBJ databases">
        <title>Large-scale bioinformatics analysis of Bacillus genomes uncovers conserved roles of natural products in bacterial physiology.</title>
        <authorList>
            <consortium name="Agbiome Team Llc"/>
            <person name="Bleich R.M."/>
            <person name="Grubbs K.J."/>
            <person name="Santa Maria K.C."/>
            <person name="Allen S.E."/>
            <person name="Farag S."/>
            <person name="Shank E.A."/>
            <person name="Bowers A."/>
        </authorList>
    </citation>
    <scope>NUCLEOTIDE SEQUENCE [LARGE SCALE GENOMIC DNA]</scope>
    <source>
        <strain evidence="4 5">AFS098222</strain>
    </source>
</reference>
<dbReference type="Proteomes" id="UP000220111">
    <property type="component" value="Unassembled WGS sequence"/>
</dbReference>
<dbReference type="InterPro" id="IPR049285">
    <property type="entry name" value="DUF4931_C"/>
</dbReference>
<dbReference type="GO" id="GO:0005737">
    <property type="term" value="C:cytoplasm"/>
    <property type="evidence" value="ECO:0007669"/>
    <property type="project" value="TreeGrafter"/>
</dbReference>
<comment type="caution">
    <text evidence="4">The sequence shown here is derived from an EMBL/GenBank/DDBJ whole genome shotgun (WGS) entry which is preliminary data.</text>
</comment>
<dbReference type="RefSeq" id="WP_097815311.1">
    <property type="nucleotide sequence ID" value="NZ_JAZDWG010000001.1"/>
</dbReference>
<proteinExistence type="predicted"/>
<evidence type="ECO:0000313" key="4">
    <source>
        <dbReference type="EMBL" id="PDY41895.1"/>
    </source>
</evidence>
<name>A0A2A7BUM8_9BACI</name>
<evidence type="ECO:0000259" key="2">
    <source>
        <dbReference type="Pfam" id="PF16285"/>
    </source>
</evidence>
<dbReference type="Pfam" id="PF20956">
    <property type="entry name" value="DUF4931_C"/>
    <property type="match status" value="1"/>
</dbReference>
<dbReference type="PIRSF" id="PIRSF031505">
    <property type="entry name" value="GalT_short"/>
    <property type="match status" value="1"/>
</dbReference>
<organism evidence="4 5">
    <name type="scientific">Bacillus wiedmannii</name>
    <dbReference type="NCBI Taxonomy" id="1890302"/>
    <lineage>
        <taxon>Bacteria</taxon>
        <taxon>Bacillati</taxon>
        <taxon>Bacillota</taxon>
        <taxon>Bacilli</taxon>
        <taxon>Bacillales</taxon>
        <taxon>Bacillaceae</taxon>
        <taxon>Bacillus</taxon>
        <taxon>Bacillus cereus group</taxon>
    </lineage>
</organism>
<sequence>MRISCLLFFLSPLKDFLLLFPNVLSGIFYTYFKGARIQMDTQQLYFLNDIGKQKPESIRNRSAACPFCDRENLTDILATEDSIIWLKNKFPTLKDTFQTVLIETDNCEEHIATYTEEHMRSLIRFSIQHWLDLQKNEEFTSVILYKNHGPFSGGSLHHAHMQIIGMKYVDYLDNVEQDNFRGVIVQKNERIELNISDRPIIGFTEFNIIIEDIEFMDELANYIQQTVRYILTDFHKGCSSYNLFFYYFNGKIICKVVPRFVVSPLYVGYKIPQVSTKLEDVKIQLAAYFTKQDDAIIHKKTE</sequence>
<dbReference type="Pfam" id="PF16285">
    <property type="entry name" value="DUF4931_N"/>
    <property type="match status" value="1"/>
</dbReference>
<dbReference type="PANTHER" id="PTHR11943:SF1">
    <property type="entry name" value="GALACTOSE-1-PHOSPHATE URIDYLYLTRANSFERASE"/>
    <property type="match status" value="1"/>
</dbReference>
<dbReference type="Gene3D" id="3.30.428.10">
    <property type="entry name" value="HIT-like"/>
    <property type="match status" value="1"/>
</dbReference>
<protein>
    <recommendedName>
        <fullName evidence="1">Galactose-1-phosphate uridylyltransferase</fullName>
    </recommendedName>
</protein>
<dbReference type="GO" id="GO:0008270">
    <property type="term" value="F:zinc ion binding"/>
    <property type="evidence" value="ECO:0007669"/>
    <property type="project" value="InterPro"/>
</dbReference>
<dbReference type="InterPro" id="IPR046322">
    <property type="entry name" value="DUF4931"/>
</dbReference>
<dbReference type="GO" id="GO:0033499">
    <property type="term" value="P:galactose catabolic process via UDP-galactose, Leloir pathway"/>
    <property type="evidence" value="ECO:0007669"/>
    <property type="project" value="TreeGrafter"/>
</dbReference>
<dbReference type="InterPro" id="IPR036265">
    <property type="entry name" value="HIT-like_sf"/>
</dbReference>
<dbReference type="InterPro" id="IPR012361">
    <property type="entry name" value="GalT_short"/>
</dbReference>
<evidence type="ECO:0000313" key="5">
    <source>
        <dbReference type="Proteomes" id="UP000220111"/>
    </source>
</evidence>
<dbReference type="PANTHER" id="PTHR11943">
    <property type="entry name" value="GALACTOSE-1-PHOSPHATE URIDYLYLTRANSFERASE"/>
    <property type="match status" value="1"/>
</dbReference>